<reference key="2">
    <citation type="submission" date="2011-10" db="EMBL/GenBank/DDBJ databases">
        <title>The genome and transcriptome sequence of Clonorchis sinensis provide insights into the carcinogenic liver fluke.</title>
        <authorList>
            <person name="Wang X."/>
            <person name="Huang Y."/>
            <person name="Chen W."/>
            <person name="Liu H."/>
            <person name="Guo L."/>
            <person name="Chen Y."/>
            <person name="Luo F."/>
            <person name="Zhou W."/>
            <person name="Sun J."/>
            <person name="Mao Q."/>
            <person name="Liang P."/>
            <person name="Zhou C."/>
            <person name="Tian Y."/>
            <person name="Men J."/>
            <person name="Lv X."/>
            <person name="Huang L."/>
            <person name="Zhou J."/>
            <person name="Hu Y."/>
            <person name="Li R."/>
            <person name="Zhang F."/>
            <person name="Lei H."/>
            <person name="Li X."/>
            <person name="Hu X."/>
            <person name="Liang C."/>
            <person name="Xu J."/>
            <person name="Wu Z."/>
            <person name="Yu X."/>
        </authorList>
    </citation>
    <scope>NUCLEOTIDE SEQUENCE</scope>
    <source>
        <strain>Henan</strain>
    </source>
</reference>
<protein>
    <submittedName>
        <fullName evidence="1">ATP-binding cassette transporter</fullName>
    </submittedName>
</protein>
<keyword evidence="2" id="KW-1185">Reference proteome</keyword>
<dbReference type="AlphaFoldDB" id="G7Y739"/>
<dbReference type="Proteomes" id="UP000008909">
    <property type="component" value="Unassembled WGS sequence"/>
</dbReference>
<dbReference type="EMBL" id="DF142909">
    <property type="protein sequence ID" value="GAA48774.1"/>
    <property type="molecule type" value="Genomic_DNA"/>
</dbReference>
<sequence length="132" mass="14987">VGAQAVPKPTYSHELHMNCHISRRMAGSPYLLHTTGTPSDIDPHWKVLSETLQDAGCTACGTAQATRPGHWNSSNILIPPEALFDREHNTARRIVRLQVKNSICTDREAWWVQKAGEMEARNFRNVRKLFRQ</sequence>
<reference evidence="1" key="1">
    <citation type="journal article" date="2011" name="Genome Biol.">
        <title>The draft genome of the carcinogenic human liver fluke Clonorchis sinensis.</title>
        <authorList>
            <person name="Wang X."/>
            <person name="Chen W."/>
            <person name="Huang Y."/>
            <person name="Sun J."/>
            <person name="Men J."/>
            <person name="Liu H."/>
            <person name="Luo F."/>
            <person name="Guo L."/>
            <person name="Lv X."/>
            <person name="Deng C."/>
            <person name="Zhou C."/>
            <person name="Fan Y."/>
            <person name="Li X."/>
            <person name="Huang L."/>
            <person name="Hu Y."/>
            <person name="Liang C."/>
            <person name="Hu X."/>
            <person name="Xu J."/>
            <person name="Yu X."/>
        </authorList>
    </citation>
    <scope>NUCLEOTIDE SEQUENCE [LARGE SCALE GENOMIC DNA]</scope>
    <source>
        <strain evidence="1">Henan</strain>
    </source>
</reference>
<evidence type="ECO:0000313" key="2">
    <source>
        <dbReference type="Proteomes" id="UP000008909"/>
    </source>
</evidence>
<dbReference type="GO" id="GO:0005524">
    <property type="term" value="F:ATP binding"/>
    <property type="evidence" value="ECO:0007669"/>
    <property type="project" value="UniProtKB-KW"/>
</dbReference>
<organism evidence="1 2">
    <name type="scientific">Clonorchis sinensis</name>
    <name type="common">Chinese liver fluke</name>
    <dbReference type="NCBI Taxonomy" id="79923"/>
    <lineage>
        <taxon>Eukaryota</taxon>
        <taxon>Metazoa</taxon>
        <taxon>Spiralia</taxon>
        <taxon>Lophotrochozoa</taxon>
        <taxon>Platyhelminthes</taxon>
        <taxon>Trematoda</taxon>
        <taxon>Digenea</taxon>
        <taxon>Opisthorchiida</taxon>
        <taxon>Opisthorchiata</taxon>
        <taxon>Opisthorchiidae</taxon>
        <taxon>Clonorchis</taxon>
    </lineage>
</organism>
<keyword evidence="1" id="KW-0547">Nucleotide-binding</keyword>
<gene>
    <name evidence="1" type="ORF">CLF_102017</name>
</gene>
<keyword evidence="1" id="KW-0067">ATP-binding</keyword>
<proteinExistence type="predicted"/>
<name>G7Y739_CLOSI</name>
<feature type="non-terminal residue" evidence="1">
    <location>
        <position position="1"/>
    </location>
</feature>
<accession>G7Y739</accession>
<evidence type="ECO:0000313" key="1">
    <source>
        <dbReference type="EMBL" id="GAA48774.1"/>
    </source>
</evidence>